<dbReference type="InterPro" id="IPR029058">
    <property type="entry name" value="AB_hydrolase_fold"/>
</dbReference>
<evidence type="ECO:0000313" key="4">
    <source>
        <dbReference type="Proteomes" id="UP000236290"/>
    </source>
</evidence>
<dbReference type="InterPro" id="IPR052897">
    <property type="entry name" value="Sec-Metab_Biosynth_Hydrolase"/>
</dbReference>
<keyword evidence="1" id="KW-0812">Transmembrane</keyword>
<evidence type="ECO:0000259" key="2">
    <source>
        <dbReference type="Pfam" id="PF12697"/>
    </source>
</evidence>
<accession>A0A2K0UGF9</accession>
<proteinExistence type="predicted"/>
<dbReference type="InterPro" id="IPR000073">
    <property type="entry name" value="AB_hydrolase_1"/>
</dbReference>
<dbReference type="OrthoDB" id="408373at2759"/>
<keyword evidence="1" id="KW-1133">Transmembrane helix</keyword>
<feature type="transmembrane region" description="Helical" evidence="1">
    <location>
        <begin position="106"/>
        <end position="133"/>
    </location>
</feature>
<feature type="domain" description="AB hydrolase-1" evidence="2">
    <location>
        <begin position="12"/>
        <end position="257"/>
    </location>
</feature>
<name>A0A2K0UGF9_TRIHA</name>
<comment type="caution">
    <text evidence="3">The sequence shown here is derived from an EMBL/GenBank/DDBJ whole genome shotgun (WGS) entry which is preliminary data.</text>
</comment>
<dbReference type="Gene3D" id="3.40.50.1820">
    <property type="entry name" value="alpha/beta hydrolase"/>
    <property type="match status" value="1"/>
</dbReference>
<dbReference type="PANTHER" id="PTHR37017:SF11">
    <property type="entry name" value="ESTERASE_LIPASE_THIOESTERASE DOMAIN-CONTAINING PROTEIN"/>
    <property type="match status" value="1"/>
</dbReference>
<sequence>MGSIVTAEKPTIFLVPGAWHEPDCWDAVTSQLEEYGYPFSTVQLLSSGGESSTSVAEDASHIRKSISRLVDAGKEIILVMHSYGGIPGTESAKGLLKKDRQAEGKLGGIISLVYVAAFLLPPGASLASFLGFMPPWVLFDVSDSLRRHWRMLDLNDGLGDKITVDGPENIFYNDMPEPQTKDAIAKLNYQAKPSFYTNLTYPAYQEVPASYLLCEQDNAIPFVAQQAMVGIGGPGVTSYVCSSSHSPMFSMPGKVVEVIRATAGEDVITA</sequence>
<dbReference type="PANTHER" id="PTHR37017">
    <property type="entry name" value="AB HYDROLASE-1 DOMAIN-CONTAINING PROTEIN-RELATED"/>
    <property type="match status" value="1"/>
</dbReference>
<reference evidence="3 4" key="1">
    <citation type="submission" date="2017-02" db="EMBL/GenBank/DDBJ databases">
        <title>Genomes of Trichoderma spp. with biocontrol activity.</title>
        <authorList>
            <person name="Gardiner D."/>
            <person name="Kazan K."/>
            <person name="Vos C."/>
            <person name="Harvey P."/>
        </authorList>
    </citation>
    <scope>NUCLEOTIDE SEQUENCE [LARGE SCALE GENOMIC DNA]</scope>
    <source>
        <strain evidence="3 4">Tr1</strain>
    </source>
</reference>
<organism evidence="3 4">
    <name type="scientific">Trichoderma harzianum</name>
    <name type="common">Hypocrea lixii</name>
    <dbReference type="NCBI Taxonomy" id="5544"/>
    <lineage>
        <taxon>Eukaryota</taxon>
        <taxon>Fungi</taxon>
        <taxon>Dikarya</taxon>
        <taxon>Ascomycota</taxon>
        <taxon>Pezizomycotina</taxon>
        <taxon>Sordariomycetes</taxon>
        <taxon>Hypocreomycetidae</taxon>
        <taxon>Hypocreales</taxon>
        <taxon>Hypocreaceae</taxon>
        <taxon>Trichoderma</taxon>
    </lineage>
</organism>
<dbReference type="Pfam" id="PF12697">
    <property type="entry name" value="Abhydrolase_6"/>
    <property type="match status" value="1"/>
</dbReference>
<dbReference type="Proteomes" id="UP000236290">
    <property type="component" value="Unassembled WGS sequence"/>
</dbReference>
<protein>
    <recommendedName>
        <fullName evidence="2">AB hydrolase-1 domain-containing protein</fullName>
    </recommendedName>
</protein>
<evidence type="ECO:0000313" key="3">
    <source>
        <dbReference type="EMBL" id="PNP56873.1"/>
    </source>
</evidence>
<evidence type="ECO:0000256" key="1">
    <source>
        <dbReference type="SAM" id="Phobius"/>
    </source>
</evidence>
<gene>
    <name evidence="3" type="ORF">THARTR1_03108</name>
</gene>
<keyword evidence="1" id="KW-0472">Membrane</keyword>
<dbReference type="EMBL" id="MTYI01000040">
    <property type="protein sequence ID" value="PNP56873.1"/>
    <property type="molecule type" value="Genomic_DNA"/>
</dbReference>
<dbReference type="SUPFAM" id="SSF53474">
    <property type="entry name" value="alpha/beta-Hydrolases"/>
    <property type="match status" value="1"/>
</dbReference>
<dbReference type="AlphaFoldDB" id="A0A2K0UGF9"/>